<evidence type="ECO:0000259" key="2">
    <source>
        <dbReference type="Pfam" id="PF07596"/>
    </source>
</evidence>
<keyword evidence="1" id="KW-0812">Transmembrane</keyword>
<dbReference type="InterPro" id="IPR045584">
    <property type="entry name" value="Pilin-like"/>
</dbReference>
<evidence type="ECO:0000313" key="4">
    <source>
        <dbReference type="Proteomes" id="UP000324974"/>
    </source>
</evidence>
<dbReference type="KEGG" id="lrs:PX52LOC_07011"/>
<evidence type="ECO:0000313" key="3">
    <source>
        <dbReference type="EMBL" id="QEL19929.1"/>
    </source>
</evidence>
<dbReference type="PANTHER" id="PTHR30093">
    <property type="entry name" value="GENERAL SECRETION PATHWAY PROTEIN G"/>
    <property type="match status" value="1"/>
</dbReference>
<dbReference type="NCBIfam" id="TIGR02532">
    <property type="entry name" value="IV_pilin_GFxxxE"/>
    <property type="match status" value="1"/>
</dbReference>
<dbReference type="EMBL" id="CP042425">
    <property type="protein sequence ID" value="QEL19929.1"/>
    <property type="molecule type" value="Genomic_DNA"/>
</dbReference>
<feature type="transmembrane region" description="Helical" evidence="1">
    <location>
        <begin position="12"/>
        <end position="34"/>
    </location>
</feature>
<dbReference type="PANTHER" id="PTHR30093:SF2">
    <property type="entry name" value="TYPE II SECRETION SYSTEM PROTEIN H"/>
    <property type="match status" value="1"/>
</dbReference>
<dbReference type="RefSeq" id="WP_149114268.1">
    <property type="nucleotide sequence ID" value="NZ_CP042425.1"/>
</dbReference>
<dbReference type="OrthoDB" id="261883at2"/>
<dbReference type="InterPro" id="IPR012902">
    <property type="entry name" value="N_methyl_site"/>
</dbReference>
<dbReference type="Pfam" id="PF07596">
    <property type="entry name" value="SBP_bac_10"/>
    <property type="match status" value="1"/>
</dbReference>
<dbReference type="AlphaFoldDB" id="A0A5C1AKM4"/>
<keyword evidence="1" id="KW-0472">Membrane</keyword>
<organism evidence="3 4">
    <name type="scientific">Limnoglobus roseus</name>
    <dbReference type="NCBI Taxonomy" id="2598579"/>
    <lineage>
        <taxon>Bacteria</taxon>
        <taxon>Pseudomonadati</taxon>
        <taxon>Planctomycetota</taxon>
        <taxon>Planctomycetia</taxon>
        <taxon>Gemmatales</taxon>
        <taxon>Gemmataceae</taxon>
        <taxon>Limnoglobus</taxon>
    </lineage>
</organism>
<gene>
    <name evidence="3" type="ORF">PX52LOC_07011</name>
</gene>
<reference evidence="4" key="1">
    <citation type="submission" date="2019-08" db="EMBL/GenBank/DDBJ databases">
        <title>Limnoglobus roseus gen. nov., sp. nov., a novel freshwater planctomycete with a giant genome from the family Gemmataceae.</title>
        <authorList>
            <person name="Kulichevskaya I.S."/>
            <person name="Naumoff D.G."/>
            <person name="Miroshnikov K."/>
            <person name="Ivanova A."/>
            <person name="Philippov D.A."/>
            <person name="Hakobyan A."/>
            <person name="Rijpstra I.C."/>
            <person name="Sinninghe Damste J.S."/>
            <person name="Liesack W."/>
            <person name="Dedysh S.N."/>
        </authorList>
    </citation>
    <scope>NUCLEOTIDE SEQUENCE [LARGE SCALE GENOMIC DNA]</scope>
    <source>
        <strain evidence="4">PX52</strain>
    </source>
</reference>
<dbReference type="InterPro" id="IPR011453">
    <property type="entry name" value="DUF1559"/>
</dbReference>
<dbReference type="NCBIfam" id="TIGR04294">
    <property type="entry name" value="pre_pil_HX9DG"/>
    <property type="match status" value="1"/>
</dbReference>
<feature type="domain" description="DUF1559" evidence="2">
    <location>
        <begin position="35"/>
        <end position="290"/>
    </location>
</feature>
<keyword evidence="1" id="KW-1133">Transmembrane helix</keyword>
<protein>
    <submittedName>
        <fullName evidence="3">Prepilin-type cleavage/methylation domain-containing protein</fullName>
    </submittedName>
</protein>
<dbReference type="SUPFAM" id="SSF54523">
    <property type="entry name" value="Pili subunits"/>
    <property type="match status" value="1"/>
</dbReference>
<proteinExistence type="predicted"/>
<evidence type="ECO:0000256" key="1">
    <source>
        <dbReference type="SAM" id="Phobius"/>
    </source>
</evidence>
<dbReference type="Proteomes" id="UP000324974">
    <property type="component" value="Chromosome"/>
</dbReference>
<keyword evidence="4" id="KW-1185">Reference proteome</keyword>
<dbReference type="Pfam" id="PF07963">
    <property type="entry name" value="N_methyl"/>
    <property type="match status" value="1"/>
</dbReference>
<dbReference type="InterPro" id="IPR027558">
    <property type="entry name" value="Pre_pil_HX9DG_C"/>
</dbReference>
<name>A0A5C1AKM4_9BACT</name>
<dbReference type="Gene3D" id="3.30.700.10">
    <property type="entry name" value="Glycoprotein, Type 4 Pilin"/>
    <property type="match status" value="1"/>
</dbReference>
<accession>A0A5C1AKM4</accession>
<sequence length="312" mass="33713">MTFPQSRRTAFTLIELLVVIAIIAILIGLLLPAVQKVREAAARAKCSNNLKQLGLGLHGRHDVYGAFPASWQQIANPANPSQLWGHSWTPHVLPYIEQEAIYKQYSFSMNWDAGTNTAVGGPIRNTITTFQCPSASQGTDRHPNRGTTDYAATTERNWPNPFVSAAMTPYVSTGDTSFVGILGRTSPTIQGDRRITDITDGTSNTMMLAECAGRNLEFTMGKQVGTAGTGGPWANPDARLQIGGYNSASPTDPYGPCALNCRNDKEIYSFHSGGAMLGMGDGSVKFLKATTSLDVVLQLLTRNRGEVLQDPF</sequence>